<feature type="compositionally biased region" description="Basic and acidic residues" evidence="1">
    <location>
        <begin position="92"/>
        <end position="106"/>
    </location>
</feature>
<evidence type="ECO:0000313" key="3">
    <source>
        <dbReference type="Proteomes" id="UP001346869"/>
    </source>
</evidence>
<dbReference type="Proteomes" id="UP001346869">
    <property type="component" value="Unassembled WGS sequence"/>
</dbReference>
<gene>
    <name evidence="2" type="ORF">PBY51_014846</name>
</gene>
<evidence type="ECO:0000256" key="1">
    <source>
        <dbReference type="SAM" id="MobiDB-lite"/>
    </source>
</evidence>
<feature type="compositionally biased region" description="Polar residues" evidence="1">
    <location>
        <begin position="45"/>
        <end position="58"/>
    </location>
</feature>
<proteinExistence type="predicted"/>
<feature type="region of interest" description="Disordered" evidence="1">
    <location>
        <begin position="1"/>
        <end position="121"/>
    </location>
</feature>
<reference evidence="2 3" key="1">
    <citation type="journal article" date="2023" name="Genes (Basel)">
        <title>Chromosome-Level Genome Assembly and Circadian Gene Repertoire of the Patagonia Blennie Eleginops maclovinus-The Closest Ancestral Proxy of Antarctic Cryonotothenioids.</title>
        <authorList>
            <person name="Cheng C.C."/>
            <person name="Rivera-Colon A.G."/>
            <person name="Minhas B.F."/>
            <person name="Wilson L."/>
            <person name="Rayamajhi N."/>
            <person name="Vargas-Chacoff L."/>
            <person name="Catchen J.M."/>
        </authorList>
    </citation>
    <scope>NUCLEOTIDE SEQUENCE [LARGE SCALE GENOMIC DNA]</scope>
    <source>
        <strain evidence="2">JMC-PN-2008</strain>
    </source>
</reference>
<comment type="caution">
    <text evidence="2">The sequence shown here is derived from an EMBL/GenBank/DDBJ whole genome shotgun (WGS) entry which is preliminary data.</text>
</comment>
<feature type="compositionally biased region" description="Polar residues" evidence="1">
    <location>
        <begin position="1"/>
        <end position="21"/>
    </location>
</feature>
<dbReference type="EMBL" id="JAUZQC010000019">
    <property type="protein sequence ID" value="KAK5853715.1"/>
    <property type="molecule type" value="Genomic_DNA"/>
</dbReference>
<feature type="compositionally biased region" description="Polar residues" evidence="1">
    <location>
        <begin position="70"/>
        <end position="79"/>
    </location>
</feature>
<protein>
    <submittedName>
        <fullName evidence="2">Uncharacterized protein</fullName>
    </submittedName>
</protein>
<accession>A0AAN7X1I1</accession>
<reference evidence="2 3" key="2">
    <citation type="journal article" date="2023" name="Mol. Biol. Evol.">
        <title>Genomics of Secondarily Temperate Adaptation in the Only Non-Antarctic Icefish.</title>
        <authorList>
            <person name="Rivera-Colon A.G."/>
            <person name="Rayamajhi N."/>
            <person name="Minhas B.F."/>
            <person name="Madrigal G."/>
            <person name="Bilyk K.T."/>
            <person name="Yoon V."/>
            <person name="Hune M."/>
            <person name="Gregory S."/>
            <person name="Cheng C.H.C."/>
            <person name="Catchen J.M."/>
        </authorList>
    </citation>
    <scope>NUCLEOTIDE SEQUENCE [LARGE SCALE GENOMIC DNA]</scope>
    <source>
        <strain evidence="2">JMC-PN-2008</strain>
    </source>
</reference>
<sequence>MSTQESVGNEKTNEVSQNNCSEPHESTPDVPSSPQSKQPKSGQSRFQSSTANVISSSNLRDDTKLLLGQISANSQSRNEAAQEAPVTDDEKEDKADKNAKREKEIGIRSLNRGQPKSVEERDKLLEKITHMRKERKVYSRFEMAP</sequence>
<keyword evidence="3" id="KW-1185">Reference proteome</keyword>
<feature type="compositionally biased region" description="Low complexity" evidence="1">
    <location>
        <begin position="32"/>
        <end position="44"/>
    </location>
</feature>
<organism evidence="2 3">
    <name type="scientific">Eleginops maclovinus</name>
    <name type="common">Patagonian blennie</name>
    <name type="synonym">Eleginus maclovinus</name>
    <dbReference type="NCBI Taxonomy" id="56733"/>
    <lineage>
        <taxon>Eukaryota</taxon>
        <taxon>Metazoa</taxon>
        <taxon>Chordata</taxon>
        <taxon>Craniata</taxon>
        <taxon>Vertebrata</taxon>
        <taxon>Euteleostomi</taxon>
        <taxon>Actinopterygii</taxon>
        <taxon>Neopterygii</taxon>
        <taxon>Teleostei</taxon>
        <taxon>Neoteleostei</taxon>
        <taxon>Acanthomorphata</taxon>
        <taxon>Eupercaria</taxon>
        <taxon>Perciformes</taxon>
        <taxon>Notothenioidei</taxon>
        <taxon>Eleginopidae</taxon>
        <taxon>Eleginops</taxon>
    </lineage>
</organism>
<name>A0AAN7X1I1_ELEMC</name>
<dbReference type="AlphaFoldDB" id="A0AAN7X1I1"/>
<evidence type="ECO:0000313" key="2">
    <source>
        <dbReference type="EMBL" id="KAK5853715.1"/>
    </source>
</evidence>